<reference evidence="4 6" key="1">
    <citation type="submission" date="2015-04" db="EMBL/GenBank/DDBJ databases">
        <title>The draft genome sequence of Roseovarius indicus B108T.</title>
        <authorList>
            <person name="Li G."/>
            <person name="Lai Q."/>
            <person name="Shao Z."/>
            <person name="Yan P."/>
        </authorList>
    </citation>
    <scope>NUCLEOTIDE SEQUENCE [LARGE SCALE GENOMIC DNA]</scope>
    <source>
        <strain evidence="4 6">B108</strain>
    </source>
</reference>
<dbReference type="PROSITE" id="PS51186">
    <property type="entry name" value="GNAT"/>
    <property type="match status" value="1"/>
</dbReference>
<evidence type="ECO:0000259" key="3">
    <source>
        <dbReference type="PROSITE" id="PS51186"/>
    </source>
</evidence>
<dbReference type="PATRIC" id="fig|540747.5.peg.949"/>
<evidence type="ECO:0000313" key="5">
    <source>
        <dbReference type="EMBL" id="QEW24344.1"/>
    </source>
</evidence>
<dbReference type="GO" id="GO:0016747">
    <property type="term" value="F:acyltransferase activity, transferring groups other than amino-acyl groups"/>
    <property type="evidence" value="ECO:0007669"/>
    <property type="project" value="InterPro"/>
</dbReference>
<sequence length="149" mass="16952">MSQTVTIRPVEPADKAHWATLWKAYLDFYETSVAQEVYDTTFERLCSSDHPDQNGLIALVDGTPVGLVHYIYHPHNWRIEEVCYLQDLYADPAVRGTGVGRKLIEAVYAAADAAGRPAVYWLTQDFNATARQLYDRIGVLTPFIKYNRK</sequence>
<organism evidence="4 6">
    <name type="scientific">Roseovarius indicus</name>
    <dbReference type="NCBI Taxonomy" id="540747"/>
    <lineage>
        <taxon>Bacteria</taxon>
        <taxon>Pseudomonadati</taxon>
        <taxon>Pseudomonadota</taxon>
        <taxon>Alphaproteobacteria</taxon>
        <taxon>Rhodobacterales</taxon>
        <taxon>Roseobacteraceae</taxon>
        <taxon>Roseovarius</taxon>
    </lineage>
</organism>
<dbReference type="STRING" id="540747.SAMN04488031_10280"/>
<evidence type="ECO:0000256" key="2">
    <source>
        <dbReference type="ARBA" id="ARBA00023315"/>
    </source>
</evidence>
<proteinExistence type="predicted"/>
<dbReference type="Proteomes" id="UP000325785">
    <property type="component" value="Chromosome"/>
</dbReference>
<dbReference type="Pfam" id="PF00583">
    <property type="entry name" value="Acetyltransf_1"/>
    <property type="match status" value="1"/>
</dbReference>
<keyword evidence="6" id="KW-1185">Reference proteome</keyword>
<protein>
    <submittedName>
        <fullName evidence="4">GCN5 family acetyltransferase</fullName>
    </submittedName>
    <submittedName>
        <fullName evidence="5">Putative acetyltransferase</fullName>
    </submittedName>
</protein>
<dbReference type="RefSeq" id="WP_057817362.1">
    <property type="nucleotide sequence ID" value="NZ_CP031598.1"/>
</dbReference>
<dbReference type="AlphaFoldDB" id="A0A0T5P6X2"/>
<keyword evidence="2" id="KW-0012">Acyltransferase</keyword>
<feature type="domain" description="N-acetyltransferase" evidence="3">
    <location>
        <begin position="5"/>
        <end position="149"/>
    </location>
</feature>
<evidence type="ECO:0000313" key="6">
    <source>
        <dbReference type="Proteomes" id="UP000051401"/>
    </source>
</evidence>
<dbReference type="SUPFAM" id="SSF55729">
    <property type="entry name" value="Acyl-CoA N-acyltransferases (Nat)"/>
    <property type="match status" value="1"/>
</dbReference>
<dbReference type="EMBL" id="LAXI01000011">
    <property type="protein sequence ID" value="KRS16764.1"/>
    <property type="molecule type" value="Genomic_DNA"/>
</dbReference>
<keyword evidence="1 4" id="KW-0808">Transferase</keyword>
<dbReference type="InterPro" id="IPR016181">
    <property type="entry name" value="Acyl_CoA_acyltransferase"/>
</dbReference>
<evidence type="ECO:0000313" key="7">
    <source>
        <dbReference type="Proteomes" id="UP000325785"/>
    </source>
</evidence>
<dbReference type="OrthoDB" id="9805924at2"/>
<reference evidence="5 7" key="2">
    <citation type="submission" date="2018-08" db="EMBL/GenBank/DDBJ databases">
        <title>Genetic Globetrotter - A new plasmid hitch-hiking vast phylogenetic and geographic distances.</title>
        <authorList>
            <person name="Vollmers J."/>
            <person name="Petersen J."/>
        </authorList>
    </citation>
    <scope>NUCLEOTIDE SEQUENCE [LARGE SCALE GENOMIC DNA]</scope>
    <source>
        <strain evidence="5 7">DSM 26383</strain>
    </source>
</reference>
<dbReference type="Gene3D" id="3.40.630.30">
    <property type="match status" value="1"/>
</dbReference>
<accession>A0A0T5P6X2</accession>
<gene>
    <name evidence="5" type="ORF">RIdsm_00121</name>
    <name evidence="4" type="ORF">XM52_16140</name>
</gene>
<dbReference type="InterPro" id="IPR000182">
    <property type="entry name" value="GNAT_dom"/>
</dbReference>
<dbReference type="InterPro" id="IPR050832">
    <property type="entry name" value="Bact_Acetyltransf"/>
</dbReference>
<dbReference type="KEGG" id="rid:RIdsm_00121"/>
<dbReference type="EMBL" id="CP031598">
    <property type="protein sequence ID" value="QEW24344.1"/>
    <property type="molecule type" value="Genomic_DNA"/>
</dbReference>
<dbReference type="Proteomes" id="UP000051401">
    <property type="component" value="Unassembled WGS sequence"/>
</dbReference>
<name>A0A0T5P6X2_9RHOB</name>
<evidence type="ECO:0000313" key="4">
    <source>
        <dbReference type="EMBL" id="KRS16764.1"/>
    </source>
</evidence>
<dbReference type="PANTHER" id="PTHR43877">
    <property type="entry name" value="AMINOALKYLPHOSPHONATE N-ACETYLTRANSFERASE-RELATED-RELATED"/>
    <property type="match status" value="1"/>
</dbReference>
<evidence type="ECO:0000256" key="1">
    <source>
        <dbReference type="ARBA" id="ARBA00022679"/>
    </source>
</evidence>
<dbReference type="CDD" id="cd04301">
    <property type="entry name" value="NAT_SF"/>
    <property type="match status" value="1"/>
</dbReference>